<organism evidence="2 3">
    <name type="scientific">Panagrolaimus davidi</name>
    <dbReference type="NCBI Taxonomy" id="227884"/>
    <lineage>
        <taxon>Eukaryota</taxon>
        <taxon>Metazoa</taxon>
        <taxon>Ecdysozoa</taxon>
        <taxon>Nematoda</taxon>
        <taxon>Chromadorea</taxon>
        <taxon>Rhabditida</taxon>
        <taxon>Tylenchina</taxon>
        <taxon>Panagrolaimomorpha</taxon>
        <taxon>Panagrolaimoidea</taxon>
        <taxon>Panagrolaimidae</taxon>
        <taxon>Panagrolaimus</taxon>
    </lineage>
</organism>
<keyword evidence="2" id="KW-1185">Reference proteome</keyword>
<evidence type="ECO:0000313" key="2">
    <source>
        <dbReference type="Proteomes" id="UP000887578"/>
    </source>
</evidence>
<accession>A0A914PPK0</accession>
<feature type="region of interest" description="Disordered" evidence="1">
    <location>
        <begin position="1"/>
        <end position="111"/>
    </location>
</feature>
<dbReference type="AlphaFoldDB" id="A0A914PPK0"/>
<sequence>MDIFYNESQATYLTPNPSSTSKEKAPSTAPTSPPKATLPQVSHQPMNPQPVNLQRSMHHSQYRQERPPPQPAQGDEKQQSLRQQSFANDGAAAVPQPVTPQPQGTATPSQVERQLPAETLKIFNKILQNFKEIFLLQNAADNHILLRRHSKVLTTLTEKAAWITFKATDDVTIKDDWHRYLQTCSK</sequence>
<evidence type="ECO:0000313" key="3">
    <source>
        <dbReference type="WBParaSite" id="PDA_v2.g17967.t1"/>
    </source>
</evidence>
<dbReference type="Proteomes" id="UP000887578">
    <property type="component" value="Unplaced"/>
</dbReference>
<evidence type="ECO:0000256" key="1">
    <source>
        <dbReference type="SAM" id="MobiDB-lite"/>
    </source>
</evidence>
<feature type="compositionally biased region" description="Polar residues" evidence="1">
    <location>
        <begin position="1"/>
        <end position="20"/>
    </location>
</feature>
<name>A0A914PPK0_9BILA</name>
<protein>
    <submittedName>
        <fullName evidence="3">Uncharacterized protein</fullName>
    </submittedName>
</protein>
<feature type="compositionally biased region" description="Low complexity" evidence="1">
    <location>
        <begin position="26"/>
        <end position="37"/>
    </location>
</feature>
<feature type="compositionally biased region" description="Polar residues" evidence="1">
    <location>
        <begin position="39"/>
        <end position="55"/>
    </location>
</feature>
<feature type="compositionally biased region" description="Low complexity" evidence="1">
    <location>
        <begin position="90"/>
        <end position="108"/>
    </location>
</feature>
<reference evidence="3" key="1">
    <citation type="submission" date="2022-11" db="UniProtKB">
        <authorList>
            <consortium name="WormBaseParasite"/>
        </authorList>
    </citation>
    <scope>IDENTIFICATION</scope>
</reference>
<dbReference type="WBParaSite" id="PDA_v2.g17967.t1">
    <property type="protein sequence ID" value="PDA_v2.g17967.t1"/>
    <property type="gene ID" value="PDA_v2.g17967"/>
</dbReference>
<proteinExistence type="predicted"/>